<gene>
    <name evidence="3" type="ORF">BU24DRAFT_425198</name>
</gene>
<dbReference type="Proteomes" id="UP000799778">
    <property type="component" value="Unassembled WGS sequence"/>
</dbReference>
<dbReference type="AlphaFoldDB" id="A0A6A5XI82"/>
<organism evidence="3 4">
    <name type="scientific">Aaosphaeria arxii CBS 175.79</name>
    <dbReference type="NCBI Taxonomy" id="1450172"/>
    <lineage>
        <taxon>Eukaryota</taxon>
        <taxon>Fungi</taxon>
        <taxon>Dikarya</taxon>
        <taxon>Ascomycota</taxon>
        <taxon>Pezizomycotina</taxon>
        <taxon>Dothideomycetes</taxon>
        <taxon>Pleosporomycetidae</taxon>
        <taxon>Pleosporales</taxon>
        <taxon>Pleosporales incertae sedis</taxon>
        <taxon>Aaosphaeria</taxon>
    </lineage>
</organism>
<keyword evidence="1" id="KW-1133">Transmembrane helix</keyword>
<evidence type="ECO:0000256" key="1">
    <source>
        <dbReference type="SAM" id="Phobius"/>
    </source>
</evidence>
<dbReference type="GeneID" id="54286079"/>
<dbReference type="EMBL" id="ML978072">
    <property type="protein sequence ID" value="KAF2012557.1"/>
    <property type="molecule type" value="Genomic_DNA"/>
</dbReference>
<reference evidence="3" key="1">
    <citation type="journal article" date="2020" name="Stud. Mycol.">
        <title>101 Dothideomycetes genomes: a test case for predicting lifestyles and emergence of pathogens.</title>
        <authorList>
            <person name="Haridas S."/>
            <person name="Albert R."/>
            <person name="Binder M."/>
            <person name="Bloem J."/>
            <person name="Labutti K."/>
            <person name="Salamov A."/>
            <person name="Andreopoulos B."/>
            <person name="Baker S."/>
            <person name="Barry K."/>
            <person name="Bills G."/>
            <person name="Bluhm B."/>
            <person name="Cannon C."/>
            <person name="Castanera R."/>
            <person name="Culley D."/>
            <person name="Daum C."/>
            <person name="Ezra D."/>
            <person name="Gonzalez J."/>
            <person name="Henrissat B."/>
            <person name="Kuo A."/>
            <person name="Liang C."/>
            <person name="Lipzen A."/>
            <person name="Lutzoni F."/>
            <person name="Magnuson J."/>
            <person name="Mondo S."/>
            <person name="Nolan M."/>
            <person name="Ohm R."/>
            <person name="Pangilinan J."/>
            <person name="Park H.-J."/>
            <person name="Ramirez L."/>
            <person name="Alfaro M."/>
            <person name="Sun H."/>
            <person name="Tritt A."/>
            <person name="Yoshinaga Y."/>
            <person name="Zwiers L.-H."/>
            <person name="Turgeon B."/>
            <person name="Goodwin S."/>
            <person name="Spatafora J."/>
            <person name="Crous P."/>
            <person name="Grigoriev I."/>
        </authorList>
    </citation>
    <scope>NUCLEOTIDE SEQUENCE</scope>
    <source>
        <strain evidence="3">CBS 175.79</strain>
    </source>
</reference>
<dbReference type="RefSeq" id="XP_033380896.1">
    <property type="nucleotide sequence ID" value="XM_033528682.1"/>
</dbReference>
<name>A0A6A5XI82_9PLEO</name>
<feature type="signal peptide" evidence="2">
    <location>
        <begin position="1"/>
        <end position="29"/>
    </location>
</feature>
<keyword evidence="1" id="KW-0812">Transmembrane</keyword>
<evidence type="ECO:0000256" key="2">
    <source>
        <dbReference type="SAM" id="SignalP"/>
    </source>
</evidence>
<feature type="chain" id="PRO_5025356009" description="Transmembrane protein" evidence="2">
    <location>
        <begin position="30"/>
        <end position="117"/>
    </location>
</feature>
<feature type="transmembrane region" description="Helical" evidence="1">
    <location>
        <begin position="88"/>
        <end position="108"/>
    </location>
</feature>
<evidence type="ECO:0000313" key="4">
    <source>
        <dbReference type="Proteomes" id="UP000799778"/>
    </source>
</evidence>
<sequence>MGSKGRMLRLVAVAVLLLLLLAWQRPVVPVEEETVDRASRVKALRAYHLALPRRSAPSNRASVSVMPYVLMVEVPPAEEKGSPRGWELFFILVFLYSYILGFGGFVYLPPWNLPMAK</sequence>
<keyword evidence="2" id="KW-0732">Signal</keyword>
<protein>
    <recommendedName>
        <fullName evidence="5">Transmembrane protein</fullName>
    </recommendedName>
</protein>
<keyword evidence="1" id="KW-0472">Membrane</keyword>
<evidence type="ECO:0008006" key="5">
    <source>
        <dbReference type="Google" id="ProtNLM"/>
    </source>
</evidence>
<proteinExistence type="predicted"/>
<accession>A0A6A5XI82</accession>
<keyword evidence="4" id="KW-1185">Reference proteome</keyword>
<evidence type="ECO:0000313" key="3">
    <source>
        <dbReference type="EMBL" id="KAF2012557.1"/>
    </source>
</evidence>